<dbReference type="SUPFAM" id="SSF50494">
    <property type="entry name" value="Trypsin-like serine proteases"/>
    <property type="match status" value="1"/>
</dbReference>
<feature type="domain" description="PDZ" evidence="4">
    <location>
        <begin position="314"/>
        <end position="406"/>
    </location>
</feature>
<proteinExistence type="predicted"/>
<dbReference type="SMART" id="SM00228">
    <property type="entry name" value="PDZ"/>
    <property type="match status" value="2"/>
</dbReference>
<evidence type="ECO:0000259" key="4">
    <source>
        <dbReference type="SMART" id="SM00228"/>
    </source>
</evidence>
<dbReference type="Gene3D" id="2.30.42.10">
    <property type="match status" value="2"/>
</dbReference>
<keyword evidence="1 5" id="KW-0645">Protease</keyword>
<dbReference type="InterPro" id="IPR001940">
    <property type="entry name" value="Peptidase_S1C"/>
</dbReference>
<name>A0A806KDZ1_9BACT</name>
<evidence type="ECO:0000256" key="2">
    <source>
        <dbReference type="ARBA" id="ARBA00022801"/>
    </source>
</evidence>
<dbReference type="PANTHER" id="PTHR43343:SF3">
    <property type="entry name" value="PROTEASE DO-LIKE 8, CHLOROPLASTIC"/>
    <property type="match status" value="1"/>
</dbReference>
<dbReference type="AlphaFoldDB" id="A0A806KDZ1"/>
<dbReference type="PRINTS" id="PR00834">
    <property type="entry name" value="PROTEASES2C"/>
</dbReference>
<dbReference type="Pfam" id="PF13365">
    <property type="entry name" value="Trypsin_2"/>
    <property type="match status" value="1"/>
</dbReference>
<dbReference type="InterPro" id="IPR001478">
    <property type="entry name" value="PDZ"/>
</dbReference>
<keyword evidence="2" id="KW-0378">Hydrolase</keyword>
<evidence type="ECO:0000256" key="1">
    <source>
        <dbReference type="ARBA" id="ARBA00022670"/>
    </source>
</evidence>
<reference evidence="5" key="1">
    <citation type="submission" date="2012-03" db="EMBL/GenBank/DDBJ databases">
        <title>Functional metagenomics reveals considerable lignocellulase gene clusters in the gut microbiome of a wood-feeding higher termite.</title>
        <authorList>
            <person name="Liu N."/>
        </authorList>
    </citation>
    <scope>NUCLEOTIDE SEQUENCE</scope>
</reference>
<evidence type="ECO:0000256" key="3">
    <source>
        <dbReference type="SAM" id="Phobius"/>
    </source>
</evidence>
<dbReference type="InterPro" id="IPR009003">
    <property type="entry name" value="Peptidase_S1_PA"/>
</dbReference>
<dbReference type="InterPro" id="IPR051201">
    <property type="entry name" value="Chloro_Bact_Ser_Proteases"/>
</dbReference>
<dbReference type="Gene3D" id="2.40.10.120">
    <property type="match status" value="1"/>
</dbReference>
<sequence>MSDQLIMNDPPKKTGREKQALVFLVVLLVLAVGIGIGTLITDRAGAAGPGDSQLQVPPAGKSVGGPLHAFSQAFEEVSKSVSPAVVNINTEEVVSGRQSGGGIPIPDIFNDFFGNPFGSPMGPSMPREWVQLSLGSGVIVDPKGYIITNNHVVESATKIKVNIGGNPEEYVARVIGADPEGDIAVIKIDGDKPFPYAKIGNSQNMKVGDWVVAIGSPFGLEQTMTAGIISATGRTFTSRGEGPSRFSDYLQTDAAINQGNSGGPLVNMNSEVVGINSFISSRSGGSSGLGFAVPSHIFVKIYNQILETGKFSRGWLGVGMNSPPFTPALAKHFGVKQGSGALITQLMDENGNPSDTAGPAAKAGIKPEDVIVEFDGVKIKDSQDLMLAVANTIPGKTAKVKVVRHGEEKTFDVVLAERTYQIQERAGRKSGYSFGEEEKAKSKPEIGLDVDDVPPRLARVMDIPGGAIVTSVKPGSLGYDAGLMGRDQRGGFDGDVIVAANGKPVTSGKDLVNIVSGVNAGSPIVLKFLRYVQGQRGESSVSVFYTSIIKP</sequence>
<evidence type="ECO:0000313" key="5">
    <source>
        <dbReference type="EMBL" id="AGS52835.1"/>
    </source>
</evidence>
<dbReference type="Pfam" id="PF13180">
    <property type="entry name" value="PDZ_2"/>
    <property type="match status" value="1"/>
</dbReference>
<feature type="domain" description="PDZ" evidence="4">
    <location>
        <begin position="454"/>
        <end position="532"/>
    </location>
</feature>
<keyword evidence="3" id="KW-0812">Transmembrane</keyword>
<accession>A0A806KDZ1</accession>
<dbReference type="GO" id="GO:0004252">
    <property type="term" value="F:serine-type endopeptidase activity"/>
    <property type="evidence" value="ECO:0007669"/>
    <property type="project" value="InterPro"/>
</dbReference>
<feature type="transmembrane region" description="Helical" evidence="3">
    <location>
        <begin position="21"/>
        <end position="40"/>
    </location>
</feature>
<keyword evidence="3" id="KW-1133">Transmembrane helix</keyword>
<organism evidence="5">
    <name type="scientific">uncultured bacterium contig00009</name>
    <dbReference type="NCBI Taxonomy" id="1181501"/>
    <lineage>
        <taxon>Bacteria</taxon>
        <taxon>environmental samples</taxon>
    </lineage>
</organism>
<dbReference type="PANTHER" id="PTHR43343">
    <property type="entry name" value="PEPTIDASE S12"/>
    <property type="match status" value="1"/>
</dbReference>
<protein>
    <submittedName>
        <fullName evidence="5">HtrA protease/chaperone protein</fullName>
    </submittedName>
</protein>
<dbReference type="GO" id="GO:0006508">
    <property type="term" value="P:proteolysis"/>
    <property type="evidence" value="ECO:0007669"/>
    <property type="project" value="UniProtKB-KW"/>
</dbReference>
<dbReference type="EMBL" id="JQ844213">
    <property type="protein sequence ID" value="AGS52835.1"/>
    <property type="molecule type" value="Genomic_DNA"/>
</dbReference>
<dbReference type="InterPro" id="IPR036034">
    <property type="entry name" value="PDZ_sf"/>
</dbReference>
<dbReference type="SUPFAM" id="SSF50156">
    <property type="entry name" value="PDZ domain-like"/>
    <property type="match status" value="2"/>
</dbReference>
<keyword evidence="3" id="KW-0472">Membrane</keyword>